<evidence type="ECO:0000313" key="2">
    <source>
        <dbReference type="Proteomes" id="UP000033961"/>
    </source>
</evidence>
<evidence type="ECO:0000313" key="1">
    <source>
        <dbReference type="EMBL" id="AVQ11255.1"/>
    </source>
</evidence>
<organism evidence="1 2">
    <name type="scientific">Leptospira santarosai</name>
    <dbReference type="NCBI Taxonomy" id="28183"/>
    <lineage>
        <taxon>Bacteria</taxon>
        <taxon>Pseudomonadati</taxon>
        <taxon>Spirochaetota</taxon>
        <taxon>Spirochaetia</taxon>
        <taxon>Leptospirales</taxon>
        <taxon>Leptospiraceae</taxon>
        <taxon>Leptospira</taxon>
    </lineage>
</organism>
<dbReference type="EMBL" id="CP027843">
    <property type="protein sequence ID" value="AVQ11255.1"/>
    <property type="molecule type" value="Genomic_DNA"/>
</dbReference>
<name>A0A2P1QQR3_9LEPT</name>
<reference evidence="1 2" key="1">
    <citation type="journal article" date="2015" name="Genome Announc.">
        <title>Draft Genome Sequences of Leptospira santarosai Strains U160, U164, and U233, Isolated from Asymptomatic Cattle.</title>
        <authorList>
            <person name="Kremer F.S."/>
            <person name="Eslabao M.R."/>
            <person name="Provisor M."/>
            <person name="Woloski R.D."/>
            <person name="Ramires O.V."/>
            <person name="Moreno L.Z."/>
            <person name="Moreno A.M."/>
            <person name="Hamond C."/>
            <person name="Lilenbaum W."/>
            <person name="Dellagostin O.A."/>
        </authorList>
    </citation>
    <scope>NUCLEOTIDE SEQUENCE [LARGE SCALE GENOMIC DNA]</scope>
    <source>
        <strain evidence="1 2">U160</strain>
    </source>
</reference>
<gene>
    <name evidence="1" type="ORF">XB16_0920</name>
</gene>
<proteinExistence type="predicted"/>
<accession>A0A2P1QQR3</accession>
<sequence length="51" mass="6353">MKVFQILKERIKTFVRKRREQKALNFANQVSKRANRRRAENDFVQTRFENR</sequence>
<dbReference type="AlphaFoldDB" id="A0A2P1QQR3"/>
<dbReference type="Proteomes" id="UP000033961">
    <property type="component" value="Chromosome I"/>
</dbReference>
<protein>
    <submittedName>
        <fullName evidence="1">Uncharacterized protein</fullName>
    </submittedName>
</protein>